<accession>A0AAU9CJH8</accession>
<proteinExistence type="inferred from homology"/>
<evidence type="ECO:0000313" key="13">
    <source>
        <dbReference type="Proteomes" id="UP001348817"/>
    </source>
</evidence>
<dbReference type="EMBL" id="AP025314">
    <property type="protein sequence ID" value="BDD08133.1"/>
    <property type="molecule type" value="Genomic_DNA"/>
</dbReference>
<evidence type="ECO:0000256" key="9">
    <source>
        <dbReference type="ARBA" id="ARBA00052017"/>
    </source>
</evidence>
<evidence type="ECO:0000256" key="1">
    <source>
        <dbReference type="ARBA" id="ARBA00008023"/>
    </source>
</evidence>
<keyword evidence="7 10" id="KW-0546">Nucleotide metabolism</keyword>
<dbReference type="GO" id="GO:0036222">
    <property type="term" value="F:XTP diphosphatase activity"/>
    <property type="evidence" value="ECO:0007669"/>
    <property type="project" value="UniProtKB-UniRule"/>
</dbReference>
<dbReference type="CDD" id="cd00515">
    <property type="entry name" value="HAM1"/>
    <property type="match status" value="1"/>
</dbReference>
<evidence type="ECO:0000313" key="12">
    <source>
        <dbReference type="EMBL" id="BDD08133.1"/>
    </source>
</evidence>
<organism evidence="12 13">
    <name type="scientific">Fulvitalea axinellae</name>
    <dbReference type="NCBI Taxonomy" id="1182444"/>
    <lineage>
        <taxon>Bacteria</taxon>
        <taxon>Pseudomonadati</taxon>
        <taxon>Bacteroidota</taxon>
        <taxon>Cytophagia</taxon>
        <taxon>Cytophagales</taxon>
        <taxon>Persicobacteraceae</taxon>
        <taxon>Fulvitalea</taxon>
    </lineage>
</organism>
<dbReference type="GO" id="GO:0000166">
    <property type="term" value="F:nucleotide binding"/>
    <property type="evidence" value="ECO:0007669"/>
    <property type="project" value="UniProtKB-KW"/>
</dbReference>
<dbReference type="EC" id="3.6.1.66" evidence="10"/>
<evidence type="ECO:0000256" key="6">
    <source>
        <dbReference type="ARBA" id="ARBA00022842"/>
    </source>
</evidence>
<dbReference type="NCBIfam" id="TIGR00042">
    <property type="entry name" value="RdgB/HAM1 family non-canonical purine NTP pyrophosphatase"/>
    <property type="match status" value="1"/>
</dbReference>
<dbReference type="GO" id="GO:0046872">
    <property type="term" value="F:metal ion binding"/>
    <property type="evidence" value="ECO:0007669"/>
    <property type="project" value="UniProtKB-KW"/>
</dbReference>
<dbReference type="FunFam" id="3.90.950.10:FF:000001">
    <property type="entry name" value="dITP/XTP pyrophosphatase"/>
    <property type="match status" value="1"/>
</dbReference>
<comment type="subunit">
    <text evidence="2 10">Homodimer.</text>
</comment>
<comment type="similarity">
    <text evidence="1 10 11">Belongs to the HAM1 NTPase family.</text>
</comment>
<comment type="catalytic activity">
    <reaction evidence="10">
        <text>ITP + H2O = IMP + diphosphate + H(+)</text>
        <dbReference type="Rhea" id="RHEA:29399"/>
        <dbReference type="ChEBI" id="CHEBI:15377"/>
        <dbReference type="ChEBI" id="CHEBI:15378"/>
        <dbReference type="ChEBI" id="CHEBI:33019"/>
        <dbReference type="ChEBI" id="CHEBI:58053"/>
        <dbReference type="ChEBI" id="CHEBI:61402"/>
        <dbReference type="EC" id="3.6.1.66"/>
    </reaction>
</comment>
<comment type="catalytic activity">
    <reaction evidence="9 10">
        <text>XTP + H2O = XMP + diphosphate + H(+)</text>
        <dbReference type="Rhea" id="RHEA:28610"/>
        <dbReference type="ChEBI" id="CHEBI:15377"/>
        <dbReference type="ChEBI" id="CHEBI:15378"/>
        <dbReference type="ChEBI" id="CHEBI:33019"/>
        <dbReference type="ChEBI" id="CHEBI:57464"/>
        <dbReference type="ChEBI" id="CHEBI:61314"/>
        <dbReference type="EC" id="3.6.1.66"/>
    </reaction>
</comment>
<feature type="binding site" evidence="10">
    <location>
        <begin position="43"/>
        <end position="48"/>
    </location>
    <ligand>
        <name>substrate</name>
    </ligand>
</feature>
<dbReference type="InterPro" id="IPR002637">
    <property type="entry name" value="RdgB/HAM1"/>
</dbReference>
<keyword evidence="5 10" id="KW-0378">Hydrolase</keyword>
<evidence type="ECO:0000256" key="2">
    <source>
        <dbReference type="ARBA" id="ARBA00011738"/>
    </source>
</evidence>
<keyword evidence="6 10" id="KW-0460">Magnesium</keyword>
<keyword evidence="4 10" id="KW-0547">Nucleotide-binding</keyword>
<feature type="binding site" evidence="10">
    <location>
        <begin position="212"/>
        <end position="213"/>
    </location>
    <ligand>
        <name>substrate</name>
    </ligand>
</feature>
<comment type="caution">
    <text evidence="10">Lacks conserved residue(s) required for the propagation of feature annotation.</text>
</comment>
<keyword evidence="13" id="KW-1185">Reference proteome</keyword>
<evidence type="ECO:0000256" key="4">
    <source>
        <dbReference type="ARBA" id="ARBA00022741"/>
    </source>
</evidence>
<feature type="binding site" evidence="10">
    <location>
        <position position="105"/>
    </location>
    <ligand>
        <name>substrate</name>
    </ligand>
</feature>
<sequence length="227" mass="24726">MILAIRRIVSIFAKLSTISIPVQAEAPALAHKLSHMKKLCFATNNPGKIAEIKGLLGGKFEILSLADIGCDVDLPEEQDTMEGNSSQKARYVYDHFGVDCFADDSGLEVDALNGAPGVYSARFAGPQRKDSDNIDLLLTKLQGNSQRGARFRTVITLIEGGKETQFTGTAEGDITEARSGEKGFGYDPVFRPEGMELTFAEISAEEKNRISHRGKAVRSLVEYLAQK</sequence>
<dbReference type="KEGG" id="fax:FUAX_05650"/>
<feature type="binding site" evidence="10">
    <location>
        <position position="104"/>
    </location>
    <ligand>
        <name>Mg(2+)</name>
        <dbReference type="ChEBI" id="CHEBI:18420"/>
    </ligand>
</feature>
<dbReference type="GO" id="GO:0005829">
    <property type="term" value="C:cytosol"/>
    <property type="evidence" value="ECO:0007669"/>
    <property type="project" value="TreeGrafter"/>
</dbReference>
<comment type="catalytic activity">
    <reaction evidence="8 10">
        <text>dITP + H2O = dIMP + diphosphate + H(+)</text>
        <dbReference type="Rhea" id="RHEA:28342"/>
        <dbReference type="ChEBI" id="CHEBI:15377"/>
        <dbReference type="ChEBI" id="CHEBI:15378"/>
        <dbReference type="ChEBI" id="CHEBI:33019"/>
        <dbReference type="ChEBI" id="CHEBI:61194"/>
        <dbReference type="ChEBI" id="CHEBI:61382"/>
        <dbReference type="EC" id="3.6.1.66"/>
    </reaction>
</comment>
<evidence type="ECO:0000256" key="11">
    <source>
        <dbReference type="RuleBase" id="RU003781"/>
    </source>
</evidence>
<reference evidence="12 13" key="1">
    <citation type="submission" date="2021-12" db="EMBL/GenBank/DDBJ databases">
        <title>Genome sequencing of bacteria with rrn-lacking chromosome and rrn-plasmid.</title>
        <authorList>
            <person name="Anda M."/>
            <person name="Iwasaki W."/>
        </authorList>
    </citation>
    <scope>NUCLEOTIDE SEQUENCE [LARGE SCALE GENOMIC DNA]</scope>
    <source>
        <strain evidence="12 13">DSM 100852</strain>
    </source>
</reference>
<feature type="binding site" evidence="10">
    <location>
        <begin position="184"/>
        <end position="187"/>
    </location>
    <ligand>
        <name>substrate</name>
    </ligand>
</feature>
<dbReference type="GO" id="GO:0009117">
    <property type="term" value="P:nucleotide metabolic process"/>
    <property type="evidence" value="ECO:0007669"/>
    <property type="project" value="UniProtKB-KW"/>
</dbReference>
<dbReference type="Pfam" id="PF01725">
    <property type="entry name" value="Ham1p_like"/>
    <property type="match status" value="1"/>
</dbReference>
<dbReference type="GO" id="GO:0017111">
    <property type="term" value="F:ribonucleoside triphosphate phosphatase activity"/>
    <property type="evidence" value="ECO:0007669"/>
    <property type="project" value="InterPro"/>
</dbReference>
<feature type="binding site" evidence="10">
    <location>
        <position position="207"/>
    </location>
    <ligand>
        <name>substrate</name>
    </ligand>
</feature>
<dbReference type="InterPro" id="IPR029001">
    <property type="entry name" value="ITPase-like_fam"/>
</dbReference>
<gene>
    <name evidence="12" type="ORF">FUAX_05650</name>
</gene>
<dbReference type="GO" id="GO:0036220">
    <property type="term" value="F:ITP diphosphatase activity"/>
    <property type="evidence" value="ECO:0007669"/>
    <property type="project" value="UniProtKB-UniRule"/>
</dbReference>
<dbReference type="GO" id="GO:0009146">
    <property type="term" value="P:purine nucleoside triphosphate catabolic process"/>
    <property type="evidence" value="ECO:0007669"/>
    <property type="project" value="UniProtKB-UniRule"/>
</dbReference>
<dbReference type="PANTHER" id="PTHR11067:SF9">
    <property type="entry name" value="INOSINE TRIPHOSPHATE PYROPHOSPHATASE"/>
    <property type="match status" value="1"/>
</dbReference>
<dbReference type="GO" id="GO:0035870">
    <property type="term" value="F:dITP diphosphatase activity"/>
    <property type="evidence" value="ECO:0007669"/>
    <property type="project" value="UniProtKB-UniRule"/>
</dbReference>
<dbReference type="InterPro" id="IPR020922">
    <property type="entry name" value="dITP/XTP_pyrophosphatase"/>
</dbReference>
<comment type="function">
    <text evidence="10">Pyrophosphatase that catalyzes the hydrolysis of nucleoside triphosphates to their monophosphate derivatives, with a high preference for the non-canonical purine nucleotides XTP (xanthosine triphosphate), dITP (deoxyinosine triphosphate) and ITP. Seems to function as a house-cleaning enzyme that removes non-canonical purine nucleotides from the nucleotide pool, thus preventing their incorporation into DNA/RNA and avoiding chromosomal lesions.</text>
</comment>
<protein>
    <recommendedName>
        <fullName evidence="10">dITP/XTP pyrophosphatase</fullName>
        <ecNumber evidence="10">3.6.1.66</ecNumber>
    </recommendedName>
    <alternativeName>
        <fullName evidence="10">Non-canonical purine NTP pyrophosphatase</fullName>
    </alternativeName>
    <alternativeName>
        <fullName evidence="10">Non-standard purine NTP pyrophosphatase</fullName>
    </alternativeName>
    <alternativeName>
        <fullName evidence="10">Nucleoside-triphosphate diphosphatase</fullName>
    </alternativeName>
    <alternativeName>
        <fullName evidence="10">Nucleoside-triphosphate pyrophosphatase</fullName>
        <shortName evidence="10">NTPase</shortName>
    </alternativeName>
</protein>
<dbReference type="AlphaFoldDB" id="A0AAU9CJH8"/>
<dbReference type="HAMAP" id="MF_01405">
    <property type="entry name" value="Non_canon_purine_NTPase"/>
    <property type="match status" value="1"/>
</dbReference>
<evidence type="ECO:0000256" key="8">
    <source>
        <dbReference type="ARBA" id="ARBA00051875"/>
    </source>
</evidence>
<evidence type="ECO:0000256" key="3">
    <source>
        <dbReference type="ARBA" id="ARBA00022723"/>
    </source>
</evidence>
<dbReference type="Proteomes" id="UP001348817">
    <property type="component" value="Chromosome"/>
</dbReference>
<comment type="cofactor">
    <cofactor evidence="10">
        <name>Mg(2+)</name>
        <dbReference type="ChEBI" id="CHEBI:18420"/>
    </cofactor>
    <text evidence="10">Binds 1 Mg(2+) ion per subunit.</text>
</comment>
<evidence type="ECO:0000256" key="5">
    <source>
        <dbReference type="ARBA" id="ARBA00022801"/>
    </source>
</evidence>
<feature type="active site" description="Proton acceptor" evidence="10">
    <location>
        <position position="104"/>
    </location>
</feature>
<dbReference type="Gene3D" id="3.90.950.10">
    <property type="match status" value="1"/>
</dbReference>
<evidence type="ECO:0000256" key="7">
    <source>
        <dbReference type="ARBA" id="ARBA00023080"/>
    </source>
</evidence>
<dbReference type="SUPFAM" id="SSF52972">
    <property type="entry name" value="ITPase-like"/>
    <property type="match status" value="1"/>
</dbReference>
<name>A0AAU9CJH8_9BACT</name>
<keyword evidence="3 10" id="KW-0479">Metal-binding</keyword>
<evidence type="ECO:0000256" key="10">
    <source>
        <dbReference type="HAMAP-Rule" id="MF_01405"/>
    </source>
</evidence>
<dbReference type="PANTHER" id="PTHR11067">
    <property type="entry name" value="INOSINE TRIPHOSPHATE PYROPHOSPHATASE/HAM1 PROTEIN"/>
    <property type="match status" value="1"/>
</dbReference>